<comment type="pathway">
    <text evidence="10">Cell wall biogenesis; peptidoglycan biosynthesis.</text>
</comment>
<accession>A0A1G7AL03</accession>
<feature type="transmembrane region" description="Helical" evidence="10">
    <location>
        <begin position="94"/>
        <end position="118"/>
    </location>
</feature>
<evidence type="ECO:0000256" key="11">
    <source>
        <dbReference type="PIRNR" id="PIRNR002869"/>
    </source>
</evidence>
<protein>
    <recommendedName>
        <fullName evidence="10">Probable lipid II flippase MurJ</fullName>
    </recommendedName>
</protein>
<evidence type="ECO:0000313" key="13">
    <source>
        <dbReference type="Proteomes" id="UP000243205"/>
    </source>
</evidence>
<dbReference type="EMBL" id="FNAQ01000004">
    <property type="protein sequence ID" value="SDE15423.1"/>
    <property type="molecule type" value="Genomic_DNA"/>
</dbReference>
<evidence type="ECO:0000256" key="6">
    <source>
        <dbReference type="ARBA" id="ARBA00022989"/>
    </source>
</evidence>
<keyword evidence="2 10" id="KW-1003">Cell membrane</keyword>
<sequence>MSEKKHLTLAAAVLALATLLSRCAGLIRDVVIAAFFGAGYGADAFFMAFTLPNLLRRFFAEGSLTAAFVPTFSAVRQQQGEAQAHHVACQCWGLLLLVMALVTAVGILLAPLVVPLVAAGFGTVAGKLELTVRLTQLMFPYLFFVSLLALVTGILNVYGHYFVPALSPVMLNAAMILAALLFSSRMAVPIEALAWGVVVGGLLQLGMSLPLLRRYGVRLRPGWDWRNPAVVRITRLMLPGVVGVAIYQINVVVTRLLSSFLAEGSLSYLYYSQRLFEFPQGIFVVSIAQAVLPSLSRHAVADDRSALLDDLRYGLSLILLITLPAAAGLLLCAKPLFSLLFMQGAFDVRAVHQTALALMAYAPGLVFVGLSRVLVPVFYARQNTRTPVWISFWTLLVNAIAGLLLMRGYGHVGLALALTLSALFNALALGWVLRRQLGPLGLRPLFWLGVKASGAAAGMACVVFWLLQQGDWPAGQTWRNGLVLLGAVGSGGLAYLLLCRLLGVALVRDLGMLLRRRRPAGR</sequence>
<evidence type="ECO:0000256" key="5">
    <source>
        <dbReference type="ARBA" id="ARBA00022984"/>
    </source>
</evidence>
<gene>
    <name evidence="10" type="primary">murJ</name>
    <name evidence="12" type="ORF">SAMN05661003_10499</name>
</gene>
<feature type="transmembrane region" description="Helical" evidence="10">
    <location>
        <begin position="482"/>
        <end position="507"/>
    </location>
</feature>
<keyword evidence="10 11" id="KW-0961">Cell wall biogenesis/degradation</keyword>
<name>A0A1G7AL03_9BACT</name>
<dbReference type="RefSeq" id="WP_092077160.1">
    <property type="nucleotide sequence ID" value="NZ_FNAQ01000004.1"/>
</dbReference>
<dbReference type="HAMAP" id="MF_02078">
    <property type="entry name" value="MurJ_MviN"/>
    <property type="match status" value="1"/>
</dbReference>
<feature type="transmembrane region" description="Helical" evidence="10">
    <location>
        <begin position="317"/>
        <end position="342"/>
    </location>
</feature>
<organism evidence="12 13">
    <name type="scientific">Desulfuromonas thiophila</name>
    <dbReference type="NCBI Taxonomy" id="57664"/>
    <lineage>
        <taxon>Bacteria</taxon>
        <taxon>Pseudomonadati</taxon>
        <taxon>Thermodesulfobacteriota</taxon>
        <taxon>Desulfuromonadia</taxon>
        <taxon>Desulfuromonadales</taxon>
        <taxon>Desulfuromonadaceae</taxon>
        <taxon>Desulfuromonas</taxon>
    </lineage>
</organism>
<keyword evidence="5 10" id="KW-0573">Peptidoglycan synthesis</keyword>
<evidence type="ECO:0000256" key="9">
    <source>
        <dbReference type="ARBA" id="ARBA00061532"/>
    </source>
</evidence>
<dbReference type="Pfam" id="PF03023">
    <property type="entry name" value="MurJ"/>
    <property type="match status" value="1"/>
</dbReference>
<feature type="transmembrane region" description="Helical" evidence="10">
    <location>
        <begin position="138"/>
        <end position="158"/>
    </location>
</feature>
<evidence type="ECO:0000256" key="10">
    <source>
        <dbReference type="HAMAP-Rule" id="MF_02078"/>
    </source>
</evidence>
<feature type="transmembrane region" description="Helical" evidence="10">
    <location>
        <begin position="33"/>
        <end position="55"/>
    </location>
</feature>
<keyword evidence="10 11" id="KW-0813">Transport</keyword>
<dbReference type="InterPro" id="IPR004268">
    <property type="entry name" value="MurJ"/>
</dbReference>
<feature type="transmembrane region" description="Helical" evidence="10">
    <location>
        <begin position="233"/>
        <end position="258"/>
    </location>
</feature>
<dbReference type="PANTHER" id="PTHR47019">
    <property type="entry name" value="LIPID II FLIPPASE MURJ"/>
    <property type="match status" value="1"/>
</dbReference>
<evidence type="ECO:0000313" key="12">
    <source>
        <dbReference type="EMBL" id="SDE15423.1"/>
    </source>
</evidence>
<dbReference type="PRINTS" id="PR01806">
    <property type="entry name" value="VIRFACTRMVIN"/>
</dbReference>
<evidence type="ECO:0000256" key="7">
    <source>
        <dbReference type="ARBA" id="ARBA00023136"/>
    </source>
</evidence>
<dbReference type="GO" id="GO:0034204">
    <property type="term" value="P:lipid translocation"/>
    <property type="evidence" value="ECO:0007669"/>
    <property type="project" value="TreeGrafter"/>
</dbReference>
<evidence type="ECO:0000256" key="8">
    <source>
        <dbReference type="ARBA" id="ARBA00060041"/>
    </source>
</evidence>
<dbReference type="STRING" id="57664.SAMN05661003_10499"/>
<dbReference type="GO" id="GO:0071555">
    <property type="term" value="P:cell wall organization"/>
    <property type="evidence" value="ECO:0007669"/>
    <property type="project" value="UniProtKB-UniRule"/>
</dbReference>
<feature type="transmembrane region" description="Helical" evidence="10">
    <location>
        <begin position="354"/>
        <end position="375"/>
    </location>
</feature>
<keyword evidence="7 10" id="KW-0472">Membrane</keyword>
<feature type="transmembrane region" description="Helical" evidence="10">
    <location>
        <begin position="412"/>
        <end position="433"/>
    </location>
</feature>
<feature type="transmembrane region" description="Helical" evidence="10">
    <location>
        <begin position="278"/>
        <end position="296"/>
    </location>
</feature>
<dbReference type="NCBIfam" id="TIGR01695">
    <property type="entry name" value="murJ_mviN"/>
    <property type="match status" value="1"/>
</dbReference>
<keyword evidence="3 10" id="KW-0812">Transmembrane</keyword>
<reference evidence="13" key="1">
    <citation type="submission" date="2016-10" db="EMBL/GenBank/DDBJ databases">
        <authorList>
            <person name="Varghese N."/>
            <person name="Submissions S."/>
        </authorList>
    </citation>
    <scope>NUCLEOTIDE SEQUENCE [LARGE SCALE GENOMIC DNA]</scope>
    <source>
        <strain evidence="13">DSM 8987</strain>
    </source>
</reference>
<evidence type="ECO:0000256" key="1">
    <source>
        <dbReference type="ARBA" id="ARBA00004651"/>
    </source>
</evidence>
<dbReference type="GO" id="GO:0008360">
    <property type="term" value="P:regulation of cell shape"/>
    <property type="evidence" value="ECO:0007669"/>
    <property type="project" value="UniProtKB-UniRule"/>
</dbReference>
<dbReference type="GO" id="GO:0009252">
    <property type="term" value="P:peptidoglycan biosynthetic process"/>
    <property type="evidence" value="ECO:0007669"/>
    <property type="project" value="UniProtKB-UniRule"/>
</dbReference>
<feature type="transmembrane region" description="Helical" evidence="10">
    <location>
        <begin position="192"/>
        <end position="212"/>
    </location>
</feature>
<dbReference type="PANTHER" id="PTHR47019:SF1">
    <property type="entry name" value="LIPID II FLIPPASE MURJ"/>
    <property type="match status" value="1"/>
</dbReference>
<dbReference type="UniPathway" id="UPA00219"/>
<dbReference type="OrthoDB" id="9786339at2"/>
<proteinExistence type="inferred from homology"/>
<feature type="transmembrane region" description="Helical" evidence="10">
    <location>
        <begin position="445"/>
        <end position="467"/>
    </location>
</feature>
<dbReference type="GO" id="GO:0005886">
    <property type="term" value="C:plasma membrane"/>
    <property type="evidence" value="ECO:0007669"/>
    <property type="project" value="UniProtKB-SubCell"/>
</dbReference>
<comment type="similarity">
    <text evidence="9 10 11">Belongs to the MurJ/MviN family.</text>
</comment>
<keyword evidence="4 10" id="KW-0133">Cell shape</keyword>
<evidence type="ECO:0000256" key="2">
    <source>
        <dbReference type="ARBA" id="ARBA00022475"/>
    </source>
</evidence>
<feature type="transmembrane region" description="Helical" evidence="10">
    <location>
        <begin position="165"/>
        <end position="186"/>
    </location>
</feature>
<evidence type="ECO:0000256" key="4">
    <source>
        <dbReference type="ARBA" id="ARBA00022960"/>
    </source>
</evidence>
<keyword evidence="13" id="KW-1185">Reference proteome</keyword>
<dbReference type="CDD" id="cd13123">
    <property type="entry name" value="MATE_MurJ_like"/>
    <property type="match status" value="1"/>
</dbReference>
<dbReference type="Proteomes" id="UP000243205">
    <property type="component" value="Unassembled WGS sequence"/>
</dbReference>
<dbReference type="AlphaFoldDB" id="A0A1G7AL03"/>
<evidence type="ECO:0000256" key="3">
    <source>
        <dbReference type="ARBA" id="ARBA00022692"/>
    </source>
</evidence>
<feature type="transmembrane region" description="Helical" evidence="10">
    <location>
        <begin position="387"/>
        <end position="406"/>
    </location>
</feature>
<dbReference type="PIRSF" id="PIRSF002869">
    <property type="entry name" value="MviN"/>
    <property type="match status" value="1"/>
</dbReference>
<comment type="function">
    <text evidence="8 10 11">Involved in peptidoglycan biosynthesis. Transports lipid-linked peptidoglycan precursors from the inner to the outer leaflet of the cytoplasmic membrane.</text>
</comment>
<dbReference type="GO" id="GO:0015648">
    <property type="term" value="F:lipid-linked peptidoglycan transporter activity"/>
    <property type="evidence" value="ECO:0007669"/>
    <property type="project" value="UniProtKB-UniRule"/>
</dbReference>
<keyword evidence="6 10" id="KW-1133">Transmembrane helix</keyword>
<dbReference type="InterPro" id="IPR051050">
    <property type="entry name" value="Lipid_II_flippase_MurJ/MviN"/>
</dbReference>
<comment type="subcellular location">
    <subcellularLocation>
        <location evidence="1 10">Cell membrane</location>
        <topology evidence="1 10">Multi-pass membrane protein</topology>
    </subcellularLocation>
</comment>